<accession>A0ABX0XZN6</accession>
<sequence>MYGGAAVTALASGPVQDALGDVARFVPRLILFLVILALGWLAARWLRAGASRLLQRVGFDRAVERGGLGRLLAKTSYDARSLVATLVYYAVLLFTLQLAFGIWGPNPVSTLIAGIVAWLPKAFVAIIIVVIAAAVASGVRNIVTGALGGLSYGRLLANVASAFIIGIGVIAALNQIEVATSVTTPVLIAILATLAGILIVGVGGGLVRPMQVRWETWLSRAELERLRVREQLRVAAEQREEAARREQEAREAAEREAREAAEREEAARREREAREAAEREEAARREREAREAAEREEAARREREAQEAAERQAAAEMQASAAAAADVTQASEALAAPAASEVPEQAAPVEPPRKRTSRPRTTARDRAGQAAQRAEAEAGTLPQAPPSDDPTIAISTSEVQALAGGAAGGTQDAEPTQPIALPVTGTADAAGTADATGTADAAGGADDPERTQVIPTAEVPQPEKPATPRRRRPQGGTQK</sequence>
<evidence type="ECO:0008006" key="5">
    <source>
        <dbReference type="Google" id="ProtNLM"/>
    </source>
</evidence>
<dbReference type="Pfam" id="PF05552">
    <property type="entry name" value="MS_channel_1st_1"/>
    <property type="match status" value="2"/>
</dbReference>
<protein>
    <recommendedName>
        <fullName evidence="5">Transporter (Transmembrane protein)</fullName>
    </recommendedName>
</protein>
<dbReference type="EMBL" id="JAATVY010000008">
    <property type="protein sequence ID" value="NJC70810.1"/>
    <property type="molecule type" value="Genomic_DNA"/>
</dbReference>
<dbReference type="InterPro" id="IPR008910">
    <property type="entry name" value="MSC_TM_helix"/>
</dbReference>
<keyword evidence="2" id="KW-0472">Membrane</keyword>
<feature type="transmembrane region" description="Helical" evidence="2">
    <location>
        <begin position="25"/>
        <end position="46"/>
    </location>
</feature>
<feature type="transmembrane region" description="Helical" evidence="2">
    <location>
        <begin position="123"/>
        <end position="143"/>
    </location>
</feature>
<feature type="compositionally biased region" description="Low complexity" evidence="1">
    <location>
        <begin position="311"/>
        <end position="348"/>
    </location>
</feature>
<dbReference type="Gene3D" id="1.10.287.1260">
    <property type="match status" value="1"/>
</dbReference>
<proteinExistence type="predicted"/>
<evidence type="ECO:0000256" key="1">
    <source>
        <dbReference type="SAM" id="MobiDB-lite"/>
    </source>
</evidence>
<feature type="compositionally biased region" description="Low complexity" evidence="1">
    <location>
        <begin position="424"/>
        <end position="445"/>
    </location>
</feature>
<evidence type="ECO:0000313" key="3">
    <source>
        <dbReference type="EMBL" id="NJC70810.1"/>
    </source>
</evidence>
<evidence type="ECO:0000313" key="4">
    <source>
        <dbReference type="Proteomes" id="UP000722989"/>
    </source>
</evidence>
<feature type="region of interest" description="Disordered" evidence="1">
    <location>
        <begin position="245"/>
        <end position="479"/>
    </location>
</feature>
<gene>
    <name evidence="3" type="ORF">HC031_13945</name>
</gene>
<organism evidence="3 4">
    <name type="scientific">Planosporangium thailandense</name>
    <dbReference type="NCBI Taxonomy" id="765197"/>
    <lineage>
        <taxon>Bacteria</taxon>
        <taxon>Bacillati</taxon>
        <taxon>Actinomycetota</taxon>
        <taxon>Actinomycetes</taxon>
        <taxon>Micromonosporales</taxon>
        <taxon>Micromonosporaceae</taxon>
        <taxon>Planosporangium</taxon>
    </lineage>
</organism>
<comment type="caution">
    <text evidence="3">The sequence shown here is derived from an EMBL/GenBank/DDBJ whole genome shotgun (WGS) entry which is preliminary data.</text>
</comment>
<feature type="compositionally biased region" description="Low complexity" evidence="1">
    <location>
        <begin position="368"/>
        <end position="379"/>
    </location>
</feature>
<dbReference type="Proteomes" id="UP000722989">
    <property type="component" value="Unassembled WGS sequence"/>
</dbReference>
<feature type="transmembrane region" description="Helical" evidence="2">
    <location>
        <begin position="82"/>
        <end position="103"/>
    </location>
</feature>
<name>A0ABX0XZN6_9ACTN</name>
<feature type="transmembrane region" description="Helical" evidence="2">
    <location>
        <begin position="155"/>
        <end position="174"/>
    </location>
</feature>
<keyword evidence="2" id="KW-0812">Transmembrane</keyword>
<keyword evidence="4" id="KW-1185">Reference proteome</keyword>
<evidence type="ECO:0000256" key="2">
    <source>
        <dbReference type="SAM" id="Phobius"/>
    </source>
</evidence>
<reference evidence="3 4" key="1">
    <citation type="submission" date="2020-03" db="EMBL/GenBank/DDBJ databases">
        <title>WGS of the type strain of Planosporangium spp.</title>
        <authorList>
            <person name="Thawai C."/>
        </authorList>
    </citation>
    <scope>NUCLEOTIDE SEQUENCE [LARGE SCALE GENOMIC DNA]</scope>
    <source>
        <strain evidence="3 4">TBRC 5610</strain>
    </source>
</reference>
<feature type="transmembrane region" description="Helical" evidence="2">
    <location>
        <begin position="186"/>
        <end position="207"/>
    </location>
</feature>
<keyword evidence="2" id="KW-1133">Transmembrane helix</keyword>
<feature type="compositionally biased region" description="Basic and acidic residues" evidence="1">
    <location>
        <begin position="245"/>
        <end position="310"/>
    </location>
</feature>